<feature type="region of interest" description="Disordered" evidence="1">
    <location>
        <begin position="37"/>
        <end position="57"/>
    </location>
</feature>
<gene>
    <name evidence="3" type="ORF">Aau02nite_10010</name>
</gene>
<keyword evidence="2" id="KW-1133">Transmembrane helix</keyword>
<name>A0A919S4H5_9ACTN</name>
<evidence type="ECO:0000256" key="2">
    <source>
        <dbReference type="SAM" id="Phobius"/>
    </source>
</evidence>
<keyword evidence="2" id="KW-0812">Transmembrane</keyword>
<dbReference type="RefSeq" id="WP_212987126.1">
    <property type="nucleotide sequence ID" value="NZ_BAABEA010000047.1"/>
</dbReference>
<protein>
    <submittedName>
        <fullName evidence="3">Uncharacterized protein</fullName>
    </submittedName>
</protein>
<reference evidence="3" key="1">
    <citation type="submission" date="2021-03" db="EMBL/GenBank/DDBJ databases">
        <title>Whole genome shotgun sequence of Actinoplanes auranticolor NBRC 12245.</title>
        <authorList>
            <person name="Komaki H."/>
            <person name="Tamura T."/>
        </authorList>
    </citation>
    <scope>NUCLEOTIDE SEQUENCE</scope>
    <source>
        <strain evidence="3">NBRC 12245</strain>
    </source>
</reference>
<dbReference type="AlphaFoldDB" id="A0A919S4H5"/>
<dbReference type="Proteomes" id="UP000681340">
    <property type="component" value="Unassembled WGS sequence"/>
</dbReference>
<keyword evidence="2" id="KW-0472">Membrane</keyword>
<feature type="transmembrane region" description="Helical" evidence="2">
    <location>
        <begin position="7"/>
        <end position="33"/>
    </location>
</feature>
<comment type="caution">
    <text evidence="3">The sequence shown here is derived from an EMBL/GenBank/DDBJ whole genome shotgun (WGS) entry which is preliminary data.</text>
</comment>
<evidence type="ECO:0000313" key="4">
    <source>
        <dbReference type="Proteomes" id="UP000681340"/>
    </source>
</evidence>
<dbReference type="EMBL" id="BOQL01000011">
    <property type="protein sequence ID" value="GIM64386.1"/>
    <property type="molecule type" value="Genomic_DNA"/>
</dbReference>
<sequence>MTAAADVLTAVAGLGVPWWGWTALVVMIFWGLLGPGDQGQEEDSPTPEQQRALAQRR</sequence>
<accession>A0A919S4H5</accession>
<evidence type="ECO:0000256" key="1">
    <source>
        <dbReference type="SAM" id="MobiDB-lite"/>
    </source>
</evidence>
<proteinExistence type="predicted"/>
<organism evidence="3 4">
    <name type="scientific">Actinoplanes auranticolor</name>
    <dbReference type="NCBI Taxonomy" id="47988"/>
    <lineage>
        <taxon>Bacteria</taxon>
        <taxon>Bacillati</taxon>
        <taxon>Actinomycetota</taxon>
        <taxon>Actinomycetes</taxon>
        <taxon>Micromonosporales</taxon>
        <taxon>Micromonosporaceae</taxon>
        <taxon>Actinoplanes</taxon>
    </lineage>
</organism>
<keyword evidence="4" id="KW-1185">Reference proteome</keyword>
<evidence type="ECO:0000313" key="3">
    <source>
        <dbReference type="EMBL" id="GIM64386.1"/>
    </source>
</evidence>